<gene>
    <name evidence="1" type="ORF">JCM6292_3036</name>
</gene>
<evidence type="ECO:0000313" key="2">
    <source>
        <dbReference type="Proteomes" id="UP000018861"/>
    </source>
</evidence>
<dbReference type="Proteomes" id="UP000018861">
    <property type="component" value="Unassembled WGS sequence"/>
</dbReference>
<comment type="caution">
    <text evidence="1">The sequence shown here is derived from an EMBL/GenBank/DDBJ whole genome shotgun (WGS) entry which is preliminary data.</text>
</comment>
<reference evidence="1 2" key="1">
    <citation type="journal article" date="2014" name="Genome Announc.">
        <title>Draft Genome Sequences of Three Strains of Bacteroides pyogenes Isolated from a Cat and Swine.</title>
        <authorList>
            <person name="Sakamoto M."/>
            <person name="Oshima K."/>
            <person name="Suda W."/>
            <person name="Kitamura K."/>
            <person name="Iida T."/>
            <person name="Hattori M."/>
            <person name="Ohkuma M."/>
        </authorList>
    </citation>
    <scope>NUCLEOTIDE SEQUENCE [LARGE SCALE GENOMIC DNA]</scope>
    <source>
        <strain evidence="1 2">JCM 6292</strain>
    </source>
</reference>
<dbReference type="EMBL" id="BAIQ01000038">
    <property type="protein sequence ID" value="GAE16584.1"/>
    <property type="molecule type" value="Genomic_DNA"/>
</dbReference>
<protein>
    <submittedName>
        <fullName evidence="1">Uncharacterized protein</fullName>
    </submittedName>
</protein>
<organism evidence="1 2">
    <name type="scientific">Bacteroides pyogenes JCM 6292</name>
    <dbReference type="NCBI Taxonomy" id="1235809"/>
    <lineage>
        <taxon>Bacteria</taxon>
        <taxon>Pseudomonadati</taxon>
        <taxon>Bacteroidota</taxon>
        <taxon>Bacteroidia</taxon>
        <taxon>Bacteroidales</taxon>
        <taxon>Bacteroidaceae</taxon>
        <taxon>Bacteroides</taxon>
    </lineage>
</organism>
<dbReference type="AlphaFoldDB" id="W4PBQ1"/>
<sequence length="114" mass="13006">MVSHLRVCELDCHVGVSKGIGLESFLIIDVDDADYLMSATDGDPFDLLAHLSVTYQCYFHRLLTYIQNNSRKDKIFITFAAHINVFLTWNTFSNTYGNTNYSLCSRCKPPVDCR</sequence>
<proteinExistence type="predicted"/>
<name>W4PBQ1_9BACE</name>
<accession>W4PBQ1</accession>
<evidence type="ECO:0000313" key="1">
    <source>
        <dbReference type="EMBL" id="GAE16584.1"/>
    </source>
</evidence>